<dbReference type="CDD" id="cd01948">
    <property type="entry name" value="EAL"/>
    <property type="match status" value="1"/>
</dbReference>
<dbReference type="InterPro" id="IPR035965">
    <property type="entry name" value="PAS-like_dom_sf"/>
</dbReference>
<comment type="caution">
    <text evidence="5">The sequence shown here is derived from an EMBL/GenBank/DDBJ whole genome shotgun (WGS) entry which is preliminary data.</text>
</comment>
<dbReference type="SMART" id="SM00052">
    <property type="entry name" value="EAL"/>
    <property type="match status" value="1"/>
</dbReference>
<proteinExistence type="predicted"/>
<evidence type="ECO:0000259" key="2">
    <source>
        <dbReference type="PROSITE" id="PS50113"/>
    </source>
</evidence>
<dbReference type="SUPFAM" id="SSF55785">
    <property type="entry name" value="PYP-like sensor domain (PAS domain)"/>
    <property type="match status" value="3"/>
</dbReference>
<gene>
    <name evidence="5" type="ORF">MF646_06255</name>
</gene>
<feature type="domain" description="PAS" evidence="1">
    <location>
        <begin position="169"/>
        <end position="216"/>
    </location>
</feature>
<feature type="domain" description="PAC" evidence="2">
    <location>
        <begin position="91"/>
        <end position="142"/>
    </location>
</feature>
<evidence type="ECO:0000313" key="5">
    <source>
        <dbReference type="EMBL" id="MCL7746722.1"/>
    </source>
</evidence>
<dbReference type="CDD" id="cd00130">
    <property type="entry name" value="PAS"/>
    <property type="match status" value="3"/>
</dbReference>
<feature type="domain" description="GGDEF" evidence="4">
    <location>
        <begin position="431"/>
        <end position="564"/>
    </location>
</feature>
<dbReference type="Pfam" id="PF00563">
    <property type="entry name" value="EAL"/>
    <property type="match status" value="1"/>
</dbReference>
<dbReference type="InterPro" id="IPR013767">
    <property type="entry name" value="PAS_fold"/>
</dbReference>
<dbReference type="SMART" id="SM00091">
    <property type="entry name" value="PAS"/>
    <property type="match status" value="3"/>
</dbReference>
<dbReference type="InterPro" id="IPR001610">
    <property type="entry name" value="PAC"/>
</dbReference>
<dbReference type="Proteomes" id="UP001139150">
    <property type="component" value="Unassembled WGS sequence"/>
</dbReference>
<dbReference type="InterPro" id="IPR001633">
    <property type="entry name" value="EAL_dom"/>
</dbReference>
<dbReference type="InterPro" id="IPR013655">
    <property type="entry name" value="PAS_fold_3"/>
</dbReference>
<dbReference type="InterPro" id="IPR000160">
    <property type="entry name" value="GGDEF_dom"/>
</dbReference>
<dbReference type="CDD" id="cd01949">
    <property type="entry name" value="GGDEF"/>
    <property type="match status" value="1"/>
</dbReference>
<evidence type="ECO:0000259" key="4">
    <source>
        <dbReference type="PROSITE" id="PS50887"/>
    </source>
</evidence>
<dbReference type="FunFam" id="3.20.20.450:FF:000001">
    <property type="entry name" value="Cyclic di-GMP phosphodiesterase yahA"/>
    <property type="match status" value="1"/>
</dbReference>
<dbReference type="Pfam" id="PF00989">
    <property type="entry name" value="PAS"/>
    <property type="match status" value="1"/>
</dbReference>
<name>A0A9X2A001_9BACI</name>
<feature type="domain" description="EAL" evidence="3">
    <location>
        <begin position="573"/>
        <end position="827"/>
    </location>
</feature>
<dbReference type="EMBL" id="JAKRYL010000005">
    <property type="protein sequence ID" value="MCL7746722.1"/>
    <property type="molecule type" value="Genomic_DNA"/>
</dbReference>
<dbReference type="InterPro" id="IPR035919">
    <property type="entry name" value="EAL_sf"/>
</dbReference>
<evidence type="ECO:0000259" key="3">
    <source>
        <dbReference type="PROSITE" id="PS50883"/>
    </source>
</evidence>
<accession>A0A9X2A001</accession>
<dbReference type="Gene3D" id="3.20.20.450">
    <property type="entry name" value="EAL domain"/>
    <property type="match status" value="1"/>
</dbReference>
<feature type="domain" description="PAS" evidence="1">
    <location>
        <begin position="272"/>
        <end position="345"/>
    </location>
</feature>
<dbReference type="SUPFAM" id="SSF141868">
    <property type="entry name" value="EAL domain-like"/>
    <property type="match status" value="1"/>
</dbReference>
<dbReference type="PANTHER" id="PTHR44757:SF2">
    <property type="entry name" value="BIOFILM ARCHITECTURE MAINTENANCE PROTEIN MBAA"/>
    <property type="match status" value="1"/>
</dbReference>
<dbReference type="InterPro" id="IPR029787">
    <property type="entry name" value="Nucleotide_cyclase"/>
</dbReference>
<evidence type="ECO:0000313" key="6">
    <source>
        <dbReference type="Proteomes" id="UP001139150"/>
    </source>
</evidence>
<sequence>MISLQNFFDTSASAVDLEALETYKTILTHSTDLTFILDHNGTILSTNSRMEKTIGYKENELQNQSFFTFLPNYEPVKLFTALSTVRKGNPITITFSLQHRDGHLVDIDITAIPIKHDNKITGVIGIGKNISKEKQQERELVKIQENLNQVQMIGNTGSWDYDVIEDEAYWSKQMYRIFGLQEDSSFIPTYKSFLSFIDPNDRERFMKIFEKSLEIGESFQVEYRIVRTDGKKRVLNQQADVILDESGNSVRFIGTIQDITTQRRTEELLKTSEEQKNFIFNNLEVAIWSVEVATNRVLYCTKGFENIFGYPRHAVENAADFWLKVIHPDDFQAARNNQNVLTEGKDIKHQYRIIHASGTVKWVSDHTIPVLDEEGNLIRLDGIMSDITDQKLAEEKMSYLAHHDHLTKLPNSRMFDQVLRNNLVQAKEKNMQFAILYLNLDRFKKINDTLGHLVGDELLIEVSRRLNSLMPKEGITARMAGDEFAVILADIKSVAKVREFANDILQTMLNPFQIKGFELYMSTSIGVSIYPEHGGTSDTLMNHTKAAVNRAKQLGKNNVQLFSNALSGKPTDHYELEADMRKALINNEFEVYYQPRVCTNTGKILSAEALIRWNHPELGFLPPIEFIPLAEENGLISEIGDWVAKTVCIQLKAWQGEQLQVVPISINISAQGFLRNDVISRFQSLLDETNIDPHLLEIEITESSYMFNMEKVVQDLAELRKMGIKVALDDFGTGFSSLTQLKELKIDTLKIDRSFIKHIAEKKQDEVITSGIIELAHGLDIQVVAEGVETKEQLTLLRAKNCDQIQGYLFSKPIREAEFRSLLEKGFIQH</sequence>
<dbReference type="SUPFAM" id="SSF55073">
    <property type="entry name" value="Nucleotide cyclase"/>
    <property type="match status" value="1"/>
</dbReference>
<dbReference type="PROSITE" id="PS50883">
    <property type="entry name" value="EAL"/>
    <property type="match status" value="1"/>
</dbReference>
<dbReference type="AlphaFoldDB" id="A0A9X2A001"/>
<dbReference type="SMART" id="SM00267">
    <property type="entry name" value="GGDEF"/>
    <property type="match status" value="1"/>
</dbReference>
<dbReference type="RefSeq" id="WP_250095637.1">
    <property type="nucleotide sequence ID" value="NZ_JAKRYL010000005.1"/>
</dbReference>
<dbReference type="PROSITE" id="PS50112">
    <property type="entry name" value="PAS"/>
    <property type="match status" value="3"/>
</dbReference>
<dbReference type="NCBIfam" id="TIGR00229">
    <property type="entry name" value="sensory_box"/>
    <property type="match status" value="3"/>
</dbReference>
<reference evidence="5" key="1">
    <citation type="submission" date="2022-02" db="EMBL/GenBank/DDBJ databases">
        <title>Halalkalibacter sp. nov. isolated from Lonar Lake, India.</title>
        <authorList>
            <person name="Joshi A."/>
            <person name="Thite S."/>
            <person name="Lodha T."/>
        </authorList>
    </citation>
    <scope>NUCLEOTIDE SEQUENCE</scope>
    <source>
        <strain evidence="5">MEB205</strain>
    </source>
</reference>
<dbReference type="InterPro" id="IPR043128">
    <property type="entry name" value="Rev_trsase/Diguanyl_cyclase"/>
</dbReference>
<keyword evidence="6" id="KW-1185">Reference proteome</keyword>
<dbReference type="NCBIfam" id="TIGR00254">
    <property type="entry name" value="GGDEF"/>
    <property type="match status" value="1"/>
</dbReference>
<protein>
    <submittedName>
        <fullName evidence="5">EAL domain-containing protein</fullName>
    </submittedName>
</protein>
<dbReference type="Pfam" id="PF00990">
    <property type="entry name" value="GGDEF"/>
    <property type="match status" value="1"/>
</dbReference>
<dbReference type="Gene3D" id="2.10.70.100">
    <property type="match status" value="1"/>
</dbReference>
<dbReference type="SMART" id="SM00086">
    <property type="entry name" value="PAC"/>
    <property type="match status" value="3"/>
</dbReference>
<organism evidence="5 6">
    <name type="scientific">Halalkalibacter alkaliphilus</name>
    <dbReference type="NCBI Taxonomy" id="2917993"/>
    <lineage>
        <taxon>Bacteria</taxon>
        <taxon>Bacillati</taxon>
        <taxon>Bacillota</taxon>
        <taxon>Bacilli</taxon>
        <taxon>Bacillales</taxon>
        <taxon>Bacillaceae</taxon>
        <taxon>Halalkalibacter</taxon>
    </lineage>
</organism>
<dbReference type="InterPro" id="IPR052155">
    <property type="entry name" value="Biofilm_reg_signaling"/>
</dbReference>
<dbReference type="Gene3D" id="3.30.70.270">
    <property type="match status" value="1"/>
</dbReference>
<dbReference type="GO" id="GO:0006355">
    <property type="term" value="P:regulation of DNA-templated transcription"/>
    <property type="evidence" value="ECO:0007669"/>
    <property type="project" value="InterPro"/>
</dbReference>
<dbReference type="PROSITE" id="PS50113">
    <property type="entry name" value="PAC"/>
    <property type="match status" value="3"/>
</dbReference>
<dbReference type="Pfam" id="PF08447">
    <property type="entry name" value="PAS_3"/>
    <property type="match status" value="2"/>
</dbReference>
<dbReference type="InterPro" id="IPR000014">
    <property type="entry name" value="PAS"/>
</dbReference>
<dbReference type="PROSITE" id="PS50887">
    <property type="entry name" value="GGDEF"/>
    <property type="match status" value="1"/>
</dbReference>
<feature type="domain" description="PAS" evidence="1">
    <location>
        <begin position="19"/>
        <end position="67"/>
    </location>
</feature>
<dbReference type="Gene3D" id="3.30.450.20">
    <property type="entry name" value="PAS domain"/>
    <property type="match status" value="3"/>
</dbReference>
<dbReference type="InterPro" id="IPR000700">
    <property type="entry name" value="PAS-assoc_C"/>
</dbReference>
<feature type="domain" description="PAC" evidence="2">
    <location>
        <begin position="347"/>
        <end position="399"/>
    </location>
</feature>
<dbReference type="PANTHER" id="PTHR44757">
    <property type="entry name" value="DIGUANYLATE CYCLASE DGCP"/>
    <property type="match status" value="1"/>
</dbReference>
<feature type="domain" description="PAC" evidence="2">
    <location>
        <begin position="219"/>
        <end position="271"/>
    </location>
</feature>
<evidence type="ECO:0000259" key="1">
    <source>
        <dbReference type="PROSITE" id="PS50112"/>
    </source>
</evidence>